<dbReference type="Proteomes" id="UP000231912">
    <property type="component" value="Unassembled WGS sequence"/>
</dbReference>
<name>A0A2M9ZF58_9LEPT</name>
<organism evidence="1 2">
    <name type="scientific">Leptospira wolffii</name>
    <dbReference type="NCBI Taxonomy" id="409998"/>
    <lineage>
        <taxon>Bacteria</taxon>
        <taxon>Pseudomonadati</taxon>
        <taxon>Spirochaetota</taxon>
        <taxon>Spirochaetia</taxon>
        <taxon>Leptospirales</taxon>
        <taxon>Leptospiraceae</taxon>
        <taxon>Leptospira</taxon>
    </lineage>
</organism>
<accession>A0A2M9ZF58</accession>
<dbReference type="RefSeq" id="WP_100757625.1">
    <property type="nucleotide sequence ID" value="NZ_NPDT01000001.1"/>
</dbReference>
<proteinExistence type="predicted"/>
<sequence length="106" mass="12063">MFITAENIRTGEVRTFLGNERILVPDSKQPGGTFMLSAHWETVEECLDLRKYSKFFYVSESEGGWKKGEEVKIPATGQFSSSPDREDQQFVGMDSYRVLGIFLEKG</sequence>
<comment type="caution">
    <text evidence="1">The sequence shown here is derived from an EMBL/GenBank/DDBJ whole genome shotgun (WGS) entry which is preliminary data.</text>
</comment>
<gene>
    <name evidence="1" type="ORF">CH371_03065</name>
</gene>
<dbReference type="AlphaFoldDB" id="A0A2M9ZF58"/>
<protein>
    <submittedName>
        <fullName evidence="1">Uncharacterized protein</fullName>
    </submittedName>
</protein>
<reference evidence="1 2" key="1">
    <citation type="submission" date="2017-07" db="EMBL/GenBank/DDBJ databases">
        <title>Leptospira spp. isolated from tropical soils.</title>
        <authorList>
            <person name="Thibeaux R."/>
            <person name="Iraola G."/>
            <person name="Ferres I."/>
            <person name="Bierque E."/>
            <person name="Girault D."/>
            <person name="Soupe-Gilbert M.-E."/>
            <person name="Picardeau M."/>
            <person name="Goarant C."/>
        </authorList>
    </citation>
    <scope>NUCLEOTIDE SEQUENCE [LARGE SCALE GENOMIC DNA]</scope>
    <source>
        <strain evidence="1 2">FH2-C-A2</strain>
    </source>
</reference>
<evidence type="ECO:0000313" key="1">
    <source>
        <dbReference type="EMBL" id="PJZ67071.1"/>
    </source>
</evidence>
<evidence type="ECO:0000313" key="2">
    <source>
        <dbReference type="Proteomes" id="UP000231912"/>
    </source>
</evidence>
<dbReference type="EMBL" id="NPDT01000001">
    <property type="protein sequence ID" value="PJZ67071.1"/>
    <property type="molecule type" value="Genomic_DNA"/>
</dbReference>